<feature type="chain" id="PRO_5042953172" evidence="2">
    <location>
        <begin position="19"/>
        <end position="115"/>
    </location>
</feature>
<proteinExistence type="predicted"/>
<dbReference type="Proteomes" id="UP000007635">
    <property type="component" value="Chromosome XIX"/>
</dbReference>
<reference evidence="3" key="2">
    <citation type="submission" date="2025-08" db="UniProtKB">
        <authorList>
            <consortium name="Ensembl"/>
        </authorList>
    </citation>
    <scope>IDENTIFICATION</scope>
</reference>
<feature type="region of interest" description="Disordered" evidence="1">
    <location>
        <begin position="84"/>
        <end position="115"/>
    </location>
</feature>
<sequence>MLLLLCLLGLALDAVCPPDDPPFQLQRGQCPTSWYSFNEIHCVSNGANLVSIQRLENLMKTFDPAEGRTRFGLSDSHREGCGLMDRVPDNNHGRDKILESRSLSPQEKKAKYQIK</sequence>
<accession>A0AAQ4RUT9</accession>
<keyword evidence="2" id="KW-0732">Signal</keyword>
<evidence type="ECO:0000256" key="1">
    <source>
        <dbReference type="SAM" id="MobiDB-lite"/>
    </source>
</evidence>
<reference evidence="3 4" key="1">
    <citation type="journal article" date="2021" name="G3 (Bethesda)">
        <title>Improved contiguity of the threespine stickleback genome using long-read sequencing.</title>
        <authorList>
            <person name="Nath S."/>
            <person name="Shaw D.E."/>
            <person name="White M.A."/>
        </authorList>
    </citation>
    <scope>NUCLEOTIDE SEQUENCE [LARGE SCALE GENOMIC DNA]</scope>
    <source>
        <strain evidence="3 4">Lake Benthic</strain>
    </source>
</reference>
<evidence type="ECO:0000256" key="2">
    <source>
        <dbReference type="SAM" id="SignalP"/>
    </source>
</evidence>
<dbReference type="AlphaFoldDB" id="A0AAQ4RUT9"/>
<dbReference type="Ensembl" id="ENSGACT00000033079.1">
    <property type="protein sequence ID" value="ENSGACP00000065881.1"/>
    <property type="gene ID" value="ENSGACG00000037938.1"/>
</dbReference>
<keyword evidence="4" id="KW-1185">Reference proteome</keyword>
<reference evidence="3" key="3">
    <citation type="submission" date="2025-09" db="UniProtKB">
        <authorList>
            <consortium name="Ensembl"/>
        </authorList>
    </citation>
    <scope>IDENTIFICATION</scope>
</reference>
<organism evidence="3 4">
    <name type="scientific">Gasterosteus aculeatus aculeatus</name>
    <name type="common">three-spined stickleback</name>
    <dbReference type="NCBI Taxonomy" id="481459"/>
    <lineage>
        <taxon>Eukaryota</taxon>
        <taxon>Metazoa</taxon>
        <taxon>Chordata</taxon>
        <taxon>Craniata</taxon>
        <taxon>Vertebrata</taxon>
        <taxon>Euteleostomi</taxon>
        <taxon>Actinopterygii</taxon>
        <taxon>Neopterygii</taxon>
        <taxon>Teleostei</taxon>
        <taxon>Neoteleostei</taxon>
        <taxon>Acanthomorphata</taxon>
        <taxon>Eupercaria</taxon>
        <taxon>Perciformes</taxon>
        <taxon>Cottioidei</taxon>
        <taxon>Gasterosteales</taxon>
        <taxon>Gasterosteidae</taxon>
        <taxon>Gasterosteus</taxon>
    </lineage>
</organism>
<feature type="compositionally biased region" description="Basic and acidic residues" evidence="1">
    <location>
        <begin position="106"/>
        <end position="115"/>
    </location>
</feature>
<feature type="compositionally biased region" description="Basic and acidic residues" evidence="1">
    <location>
        <begin position="84"/>
        <end position="99"/>
    </location>
</feature>
<evidence type="ECO:0000313" key="4">
    <source>
        <dbReference type="Proteomes" id="UP000007635"/>
    </source>
</evidence>
<feature type="signal peptide" evidence="2">
    <location>
        <begin position="1"/>
        <end position="18"/>
    </location>
</feature>
<evidence type="ECO:0000313" key="3">
    <source>
        <dbReference type="Ensembl" id="ENSGACP00000065881.1"/>
    </source>
</evidence>
<name>A0AAQ4RUT9_GASAC</name>
<protein>
    <submittedName>
        <fullName evidence="3">Uncharacterized protein</fullName>
    </submittedName>
</protein>